<dbReference type="GO" id="GO:0005509">
    <property type="term" value="F:calcium ion binding"/>
    <property type="evidence" value="ECO:0007669"/>
    <property type="project" value="InterPro"/>
</dbReference>
<dbReference type="SUPFAM" id="SSF48619">
    <property type="entry name" value="Phospholipase A2, PLA2"/>
    <property type="match status" value="1"/>
</dbReference>
<dbReference type="GO" id="GO:0006644">
    <property type="term" value="P:phospholipid metabolic process"/>
    <property type="evidence" value="ECO:0007669"/>
    <property type="project" value="InterPro"/>
</dbReference>
<feature type="signal peptide" evidence="1">
    <location>
        <begin position="1"/>
        <end position="19"/>
    </location>
</feature>
<organism evidence="2 3">
    <name type="scientific">Clytia hemisphaerica</name>
    <dbReference type="NCBI Taxonomy" id="252671"/>
    <lineage>
        <taxon>Eukaryota</taxon>
        <taxon>Metazoa</taxon>
        <taxon>Cnidaria</taxon>
        <taxon>Hydrozoa</taxon>
        <taxon>Hydroidolina</taxon>
        <taxon>Leptothecata</taxon>
        <taxon>Obeliida</taxon>
        <taxon>Clytiidae</taxon>
        <taxon>Clytia</taxon>
    </lineage>
</organism>
<dbReference type="InterPro" id="IPR036444">
    <property type="entry name" value="PLipase_A2_dom_sf"/>
</dbReference>
<dbReference type="GO" id="GO:0016042">
    <property type="term" value="P:lipid catabolic process"/>
    <property type="evidence" value="ECO:0007669"/>
    <property type="project" value="InterPro"/>
</dbReference>
<evidence type="ECO:0000256" key="1">
    <source>
        <dbReference type="SAM" id="SignalP"/>
    </source>
</evidence>
<dbReference type="PANTHER" id="PTHR37687">
    <property type="entry name" value="AGAP006772-PA"/>
    <property type="match status" value="1"/>
</dbReference>
<feature type="chain" id="PRO_5029507755" evidence="1">
    <location>
        <begin position="20"/>
        <end position="259"/>
    </location>
</feature>
<keyword evidence="1" id="KW-0732">Signal</keyword>
<evidence type="ECO:0000313" key="3">
    <source>
        <dbReference type="Proteomes" id="UP000594262"/>
    </source>
</evidence>
<keyword evidence="3" id="KW-1185">Reference proteome</keyword>
<evidence type="ECO:0000313" key="2">
    <source>
        <dbReference type="EnsemblMetazoa" id="CLYHEMP005259.1"/>
    </source>
</evidence>
<dbReference type="Proteomes" id="UP000594262">
    <property type="component" value="Unplaced"/>
</dbReference>
<dbReference type="InterPro" id="IPR038875">
    <property type="entry name" value="PLA2_conodipine-like"/>
</dbReference>
<name>A0A7M5U2F3_9CNID</name>
<dbReference type="InterPro" id="IPR010711">
    <property type="entry name" value="PLA2G12"/>
</dbReference>
<dbReference type="PANTHER" id="PTHR37687:SF1">
    <property type="entry name" value="AGAP006772-PA"/>
    <property type="match status" value="1"/>
</dbReference>
<dbReference type="Pfam" id="PF06951">
    <property type="entry name" value="PLA2G12"/>
    <property type="match status" value="1"/>
</dbReference>
<dbReference type="EnsemblMetazoa" id="CLYHEMT005259.1">
    <property type="protein sequence ID" value="CLYHEMP005259.1"/>
    <property type="gene ID" value="CLYHEMG005259"/>
</dbReference>
<dbReference type="OrthoDB" id="10043382at2759"/>
<dbReference type="RefSeq" id="XP_066930647.1">
    <property type="nucleotide sequence ID" value="XM_067074546.1"/>
</dbReference>
<proteinExistence type="predicted"/>
<dbReference type="GO" id="GO:0005576">
    <property type="term" value="C:extracellular region"/>
    <property type="evidence" value="ECO:0007669"/>
    <property type="project" value="InterPro"/>
</dbReference>
<dbReference type="Gene3D" id="1.20.90.10">
    <property type="entry name" value="Phospholipase A2 domain"/>
    <property type="match status" value="1"/>
</dbReference>
<dbReference type="GO" id="GO:0004623">
    <property type="term" value="F:phospholipase A2 activity"/>
    <property type="evidence" value="ECO:0007669"/>
    <property type="project" value="InterPro"/>
</dbReference>
<protein>
    <submittedName>
        <fullName evidence="2">Uncharacterized protein</fullName>
    </submittedName>
</protein>
<accession>A0A7M5U2F3</accession>
<dbReference type="GO" id="GO:0050482">
    <property type="term" value="P:arachidonate secretion"/>
    <property type="evidence" value="ECO:0007669"/>
    <property type="project" value="InterPro"/>
</dbReference>
<dbReference type="GeneID" id="136818188"/>
<dbReference type="AlphaFoldDB" id="A0A7M5U2F3"/>
<sequence length="259" mass="30837">MNLVISIILLAFCINTTFSRWTNDEVVDDYYRERSFRDSMRRQFMDARKIPLPSDYDEVSDFAQIRNSHRDDDPHRYRPITLPLRDAIRYIRKYGPQAQTLQRLDDEVRNLRFSDPRKMFLQEKRGEKHCHARPDDKKPCKMEVNGCGSGFSEDIPMVFRDLFTPCCNKHDVCYDCGTTDKWTKDECDDTFYYDMANMCECRYPSMYQYALRKMCELWSKTLYEVVHVFGGQYFTKEKKEFCKAKCILPHGSPNMTLLV</sequence>
<reference evidence="2" key="1">
    <citation type="submission" date="2021-01" db="UniProtKB">
        <authorList>
            <consortium name="EnsemblMetazoa"/>
        </authorList>
    </citation>
    <scope>IDENTIFICATION</scope>
</reference>